<keyword evidence="1" id="KW-0732">Signal</keyword>
<keyword evidence="4" id="KW-1185">Reference proteome</keyword>
<accession>A0A540WTF5</accession>
<dbReference type="AlphaFoldDB" id="A0A540WTF5"/>
<feature type="chain" id="PRO_5021902780" description="BAAT/Acyl-CoA thioester hydrolase C-terminal domain-containing protein" evidence="1">
    <location>
        <begin position="26"/>
        <end position="599"/>
    </location>
</feature>
<dbReference type="Pfam" id="PF08840">
    <property type="entry name" value="BAAT_C"/>
    <property type="match status" value="1"/>
</dbReference>
<feature type="domain" description="BAAT/Acyl-CoA thioester hydrolase C-terminal" evidence="2">
    <location>
        <begin position="156"/>
        <end position="214"/>
    </location>
</feature>
<dbReference type="Proteomes" id="UP000315369">
    <property type="component" value="Unassembled WGS sequence"/>
</dbReference>
<dbReference type="RefSeq" id="WP_141645971.1">
    <property type="nucleotide sequence ID" value="NZ_VIFM01000145.1"/>
</dbReference>
<feature type="signal peptide" evidence="1">
    <location>
        <begin position="1"/>
        <end position="25"/>
    </location>
</feature>
<dbReference type="InterPro" id="IPR050261">
    <property type="entry name" value="FrsA_esterase"/>
</dbReference>
<gene>
    <name evidence="3" type="ORF">FJV41_29810</name>
</gene>
<name>A0A540WTF5_9BACT</name>
<dbReference type="Gene3D" id="3.40.50.1820">
    <property type="entry name" value="alpha/beta hydrolase"/>
    <property type="match status" value="2"/>
</dbReference>
<proteinExistence type="predicted"/>
<evidence type="ECO:0000313" key="3">
    <source>
        <dbReference type="EMBL" id="TQF12292.1"/>
    </source>
</evidence>
<evidence type="ECO:0000313" key="4">
    <source>
        <dbReference type="Proteomes" id="UP000315369"/>
    </source>
</evidence>
<dbReference type="PANTHER" id="PTHR22946">
    <property type="entry name" value="DIENELACTONE HYDROLASE DOMAIN-CONTAINING PROTEIN-RELATED"/>
    <property type="match status" value="1"/>
</dbReference>
<dbReference type="SUPFAM" id="SSF53474">
    <property type="entry name" value="alpha/beta-Hydrolases"/>
    <property type="match status" value="2"/>
</dbReference>
<comment type="caution">
    <text evidence="3">The sequence shown here is derived from an EMBL/GenBank/DDBJ whole genome shotgun (WGS) entry which is preliminary data.</text>
</comment>
<dbReference type="InterPro" id="IPR029058">
    <property type="entry name" value="AB_hydrolase_fold"/>
</dbReference>
<reference evidence="3 4" key="1">
    <citation type="submission" date="2019-06" db="EMBL/GenBank/DDBJ databases">
        <authorList>
            <person name="Livingstone P."/>
            <person name="Whitworth D."/>
        </authorList>
    </citation>
    <scope>NUCLEOTIDE SEQUENCE [LARGE SCALE GENOMIC DNA]</scope>
    <source>
        <strain evidence="3 4">AM401</strain>
    </source>
</reference>
<sequence>MTRYRPAPRYLVLLLALLTTPSARAEQEPAAATLLGELRSVTDYDAKAPLDVKTVRAQRRGDITVTELTYASPKGGRVPAYLVTPPGPGPFAGLTFLHWGQGSKNEFLDEALFLARSGVVSLLVDAPHVRPAPWRGSLKGAAIYDSSLQMLVDMRRAVDLLASRPEVDARRLGFVGHSMGAMVGGALAGVEPRLRAFVLMNGVGDYSKSIREMELDNEKQLANAMSKEDFAKLVRKMAVLDGVVGVGHAAPRALFFQNGRSDAWVTAAQVNTFIDAATMPKLAKVYEGGHELGDAARRDRAQWLRTHLGFGEVPAFGPPMIALPTPPELHGLPLPEWTKARPVLTIPGMEEVQVRRALTYTRAGGRDYKLDLYIPEAVSQGRVPLIVLVHGLLHPDLTPLVRDLPAFAGQARWLATQGFAVALVELGSPSTGIEKSQWLTRVADLQKRVDAALAFVRKQAATEPLDADRVCLMAMSAGGLWGLSPALSKAPPAWLRCAVAWYPLLGGPDVPRGLGPMDGLKAANARKVPPLLVLRAGLDTPPLNAALDDFVKEARSRGAPLTLMELPEGHHGFELTDDVEDSREAMRKTALFFEEHLLP</sequence>
<protein>
    <recommendedName>
        <fullName evidence="2">BAAT/Acyl-CoA thioester hydrolase C-terminal domain-containing protein</fullName>
    </recommendedName>
</protein>
<dbReference type="EMBL" id="VIFM01000145">
    <property type="protein sequence ID" value="TQF12292.1"/>
    <property type="molecule type" value="Genomic_DNA"/>
</dbReference>
<organism evidence="3 4">
    <name type="scientific">Myxococcus llanfairpwllgwyngyllgogerychwyrndrobwllllantysiliogogogochensis</name>
    <dbReference type="NCBI Taxonomy" id="2590453"/>
    <lineage>
        <taxon>Bacteria</taxon>
        <taxon>Pseudomonadati</taxon>
        <taxon>Myxococcota</taxon>
        <taxon>Myxococcia</taxon>
        <taxon>Myxococcales</taxon>
        <taxon>Cystobacterineae</taxon>
        <taxon>Myxococcaceae</taxon>
        <taxon>Myxococcus</taxon>
    </lineage>
</organism>
<dbReference type="OrthoDB" id="5902829at2"/>
<evidence type="ECO:0000259" key="2">
    <source>
        <dbReference type="Pfam" id="PF08840"/>
    </source>
</evidence>
<evidence type="ECO:0000256" key="1">
    <source>
        <dbReference type="SAM" id="SignalP"/>
    </source>
</evidence>
<dbReference type="InterPro" id="IPR014940">
    <property type="entry name" value="BAAT_C"/>
</dbReference>